<evidence type="ECO:0000313" key="1">
    <source>
        <dbReference type="EMBL" id="TWB92228.1"/>
    </source>
</evidence>
<proteinExistence type="predicted"/>
<dbReference type="OrthoDB" id="9772295at2"/>
<gene>
    <name evidence="1" type="ORF">FBZ93_112298</name>
</gene>
<accession>A0A560L9I6</accession>
<dbReference type="EMBL" id="VITY01000012">
    <property type="protein sequence ID" value="TWB92228.1"/>
    <property type="molecule type" value="Genomic_DNA"/>
</dbReference>
<sequence length="531" mass="58904">MSITATLGPRTVAKLERFRAKWIPVRVKKTRLVIGTIAALVAFHQPARAAELAAQDIALLDRLTWGVNASSAAHLREIGTERWLQEQLHPAGTALPVAVQKQIEAMPDVHRFPFDIAASFDQQGKSANQVADPEQKKAAQQVYQQAMNDRARQAAARTILHALYAPDQLRERLTWFWFNHFNVHQYKSNIRVLVGDYEDRAIRANALGKFRNLLSATLHHPVMLRYLDNADNAAGHLNENYAREIMELHTMGVGSGYTQADVEALARILTGVGIDFKSEDPKLKPEQQSQLVREGAFEFNPARHDFGDKAFLGHQIKGRGLAEVDEALDILCRHPATATHIAKQLATYFVSDNPPPALVQQMAQTFQKTDGDIAAVMSTLVHAPEFTASLKGGAKFKDPMLYVMSSVRLAYDNKVILNTLPVQGWLNRLSEGLFNHETPDGYSMLSAAWNGPGQMMLRFEIARAIGSGSAGLFKPNEPNAVDQPAFPLVMNGLYFSNIRQTLSPTTLAALDQAVSPQDWNTLFLSSPEFMH</sequence>
<comment type="caution">
    <text evidence="1">The sequence shown here is derived from an EMBL/GenBank/DDBJ whole genome shotgun (WGS) entry which is preliminary data.</text>
</comment>
<name>A0A560L9I6_9BRAD</name>
<dbReference type="STRING" id="1755647.AS156_31505"/>
<dbReference type="AlphaFoldDB" id="A0A560L9I6"/>
<dbReference type="Pfam" id="PF08811">
    <property type="entry name" value="DUF1800"/>
    <property type="match status" value="1"/>
</dbReference>
<organism evidence="1 2">
    <name type="scientific">Bradyrhizobium macuxiense</name>
    <dbReference type="NCBI Taxonomy" id="1755647"/>
    <lineage>
        <taxon>Bacteria</taxon>
        <taxon>Pseudomonadati</taxon>
        <taxon>Pseudomonadota</taxon>
        <taxon>Alphaproteobacteria</taxon>
        <taxon>Hyphomicrobiales</taxon>
        <taxon>Nitrobacteraceae</taxon>
        <taxon>Bradyrhizobium</taxon>
    </lineage>
</organism>
<dbReference type="InterPro" id="IPR014917">
    <property type="entry name" value="DUF1800"/>
</dbReference>
<evidence type="ECO:0000313" key="2">
    <source>
        <dbReference type="Proteomes" id="UP000321304"/>
    </source>
</evidence>
<protein>
    <submittedName>
        <fullName evidence="1">Uncharacterized protein (DUF1800 family)</fullName>
    </submittedName>
</protein>
<dbReference type="Proteomes" id="UP000321304">
    <property type="component" value="Unassembled WGS sequence"/>
</dbReference>
<keyword evidence="2" id="KW-1185">Reference proteome</keyword>
<reference evidence="1 2" key="1">
    <citation type="submission" date="2019-06" db="EMBL/GenBank/DDBJ databases">
        <title>Genomic Encyclopedia of Type Strains, Phase IV (KMG-V): Genome sequencing to study the core and pangenomes of soil and plant-associated prokaryotes.</title>
        <authorList>
            <person name="Whitman W."/>
        </authorList>
    </citation>
    <scope>NUCLEOTIDE SEQUENCE [LARGE SCALE GENOMIC DNA]</scope>
    <source>
        <strain evidence="1 2">BR 10355</strain>
    </source>
</reference>